<dbReference type="InterPro" id="IPR034660">
    <property type="entry name" value="DinB/YfiT-like"/>
</dbReference>
<dbReference type="Pfam" id="PF05163">
    <property type="entry name" value="DinB"/>
    <property type="match status" value="1"/>
</dbReference>
<dbReference type="PANTHER" id="PTHR37302">
    <property type="entry name" value="SLR1116 PROTEIN"/>
    <property type="match status" value="1"/>
</dbReference>
<name>A0A3D9IN52_9BACL</name>
<dbReference type="InterPro" id="IPR007837">
    <property type="entry name" value="DinB"/>
</dbReference>
<keyword evidence="5" id="KW-1185">Reference proteome</keyword>
<gene>
    <name evidence="4" type="ORF">DFP95_104184</name>
</gene>
<evidence type="ECO:0000313" key="5">
    <source>
        <dbReference type="Proteomes" id="UP000256869"/>
    </source>
</evidence>
<keyword evidence="2 3" id="KW-0479">Metal-binding</keyword>
<protein>
    <submittedName>
        <fullName evidence="4">Putative damage-inducible protein DinB</fullName>
    </submittedName>
</protein>
<comment type="caution">
    <text evidence="4">The sequence shown here is derived from an EMBL/GenBank/DDBJ whole genome shotgun (WGS) entry which is preliminary data.</text>
</comment>
<proteinExistence type="inferred from homology"/>
<organism evidence="4 5">
    <name type="scientific">Cohnella lupini</name>
    <dbReference type="NCBI Taxonomy" id="1294267"/>
    <lineage>
        <taxon>Bacteria</taxon>
        <taxon>Bacillati</taxon>
        <taxon>Bacillota</taxon>
        <taxon>Bacilli</taxon>
        <taxon>Bacillales</taxon>
        <taxon>Paenibacillaceae</taxon>
        <taxon>Cohnella</taxon>
    </lineage>
</organism>
<feature type="binding site" evidence="3">
    <location>
        <position position="44"/>
    </location>
    <ligand>
        <name>a divalent metal cation</name>
        <dbReference type="ChEBI" id="CHEBI:60240"/>
    </ligand>
</feature>
<evidence type="ECO:0000313" key="4">
    <source>
        <dbReference type="EMBL" id="RED63190.1"/>
    </source>
</evidence>
<dbReference type="RefSeq" id="WP_115992478.1">
    <property type="nucleotide sequence ID" value="NZ_QRDY01000004.1"/>
</dbReference>
<dbReference type="Proteomes" id="UP000256869">
    <property type="component" value="Unassembled WGS sequence"/>
</dbReference>
<dbReference type="GO" id="GO:0046872">
    <property type="term" value="F:metal ion binding"/>
    <property type="evidence" value="ECO:0007669"/>
    <property type="project" value="UniProtKB-KW"/>
</dbReference>
<feature type="binding site" evidence="3">
    <location>
        <position position="131"/>
    </location>
    <ligand>
        <name>a divalent metal cation</name>
        <dbReference type="ChEBI" id="CHEBI:60240"/>
    </ligand>
</feature>
<dbReference type="PANTHER" id="PTHR37302:SF3">
    <property type="entry name" value="DAMAGE-INDUCIBLE PROTEIN DINB"/>
    <property type="match status" value="1"/>
</dbReference>
<comment type="similarity">
    <text evidence="1">Belongs to the DinB family.</text>
</comment>
<evidence type="ECO:0000256" key="2">
    <source>
        <dbReference type="ARBA" id="ARBA00022723"/>
    </source>
</evidence>
<feature type="binding site" evidence="3">
    <location>
        <position position="127"/>
    </location>
    <ligand>
        <name>a divalent metal cation</name>
        <dbReference type="ChEBI" id="CHEBI:60240"/>
    </ligand>
</feature>
<evidence type="ECO:0000256" key="3">
    <source>
        <dbReference type="PIRSR" id="PIRSR607837-1"/>
    </source>
</evidence>
<evidence type="ECO:0000256" key="1">
    <source>
        <dbReference type="ARBA" id="ARBA00008635"/>
    </source>
</evidence>
<dbReference type="AlphaFoldDB" id="A0A3D9IN52"/>
<sequence length="159" mass="18740">MLKLFEYNWQVRQDWFDWCESATEKELLERRTGGPGSILYTLFHIIDVEYSWISGLQGKPEPQEPPFEDYASVQKLREYSARCHEEIAPFIYAWNSSMENLLLEEENATEQAESFKYGEIMRHVLAHEIHHIGQMSVWSREIGKQPITANLIRRGLFDS</sequence>
<dbReference type="Gene3D" id="1.20.120.450">
    <property type="entry name" value="dinb family like domain"/>
    <property type="match status" value="1"/>
</dbReference>
<dbReference type="EMBL" id="QRDY01000004">
    <property type="protein sequence ID" value="RED63190.1"/>
    <property type="molecule type" value="Genomic_DNA"/>
</dbReference>
<dbReference type="OrthoDB" id="25666at2"/>
<reference evidence="4 5" key="1">
    <citation type="submission" date="2018-07" db="EMBL/GenBank/DDBJ databases">
        <title>Genomic Encyclopedia of Type Strains, Phase III (KMG-III): the genomes of soil and plant-associated and newly described type strains.</title>
        <authorList>
            <person name="Whitman W."/>
        </authorList>
    </citation>
    <scope>NUCLEOTIDE SEQUENCE [LARGE SCALE GENOMIC DNA]</scope>
    <source>
        <strain evidence="4 5">CECT 8236</strain>
    </source>
</reference>
<dbReference type="SUPFAM" id="SSF109854">
    <property type="entry name" value="DinB/YfiT-like putative metalloenzymes"/>
    <property type="match status" value="1"/>
</dbReference>
<accession>A0A3D9IN52</accession>